<evidence type="ECO:0000313" key="2">
    <source>
        <dbReference type="Proteomes" id="UP000049455"/>
    </source>
</evidence>
<keyword evidence="2" id="KW-1185">Reference proteome</keyword>
<dbReference type="Proteomes" id="UP000049455">
    <property type="component" value="Unassembled WGS sequence"/>
</dbReference>
<evidence type="ECO:0000313" key="1">
    <source>
        <dbReference type="EMBL" id="CUH39940.1"/>
    </source>
</evidence>
<gene>
    <name evidence="1" type="ORF">JSE7799_02668</name>
</gene>
<reference evidence="1 2" key="1">
    <citation type="submission" date="2015-09" db="EMBL/GenBank/DDBJ databases">
        <authorList>
            <person name="Jackson K.R."/>
            <person name="Lunt B.L."/>
            <person name="Fisher J.N.B."/>
            <person name="Gardner A.V."/>
            <person name="Bailey M.E."/>
            <person name="Deus L.M."/>
            <person name="Earl A.S."/>
            <person name="Gibby P.D."/>
            <person name="Hartmann K.A."/>
            <person name="Liu J.E."/>
            <person name="Manci A.M."/>
            <person name="Nielsen D.A."/>
            <person name="Solomon M.B."/>
            <person name="Breakwell D.P."/>
            <person name="Burnett S.H."/>
            <person name="Grose J.H."/>
        </authorList>
    </citation>
    <scope>NUCLEOTIDE SEQUENCE [LARGE SCALE GENOMIC DNA]</scope>
    <source>
        <strain evidence="1 2">CECT 7799</strain>
    </source>
</reference>
<name>A0A0M7BB29_9RHOB</name>
<dbReference type="EMBL" id="CYPR01000176">
    <property type="protein sequence ID" value="CUH39940.1"/>
    <property type="molecule type" value="Genomic_DNA"/>
</dbReference>
<sequence length="207" mass="23536">MREAIQHNEQLRKEQRKGHRLDEVQKLLPAYRQHVSPRKWREAQECELVEREADVQGREEKLVRSETAVVERERVASDRQREADGIPTVAQAVADGDLLYAEDAQTPEAAQDHDPAPDKPTLARRLFGMAVARLRKDEQAAARSELAGAFEEVRQADDAIVRIANLLPMELRKQVALARKSLTHSIMTLTSQVRGDRDRARGEPPRE</sequence>
<dbReference type="OrthoDB" id="7586183at2"/>
<dbReference type="STRING" id="313367.JSE7799_02668"/>
<dbReference type="AlphaFoldDB" id="A0A0M7BB29"/>
<organism evidence="1 2">
    <name type="scientific">Jannaschia seosinensis</name>
    <dbReference type="NCBI Taxonomy" id="313367"/>
    <lineage>
        <taxon>Bacteria</taxon>
        <taxon>Pseudomonadati</taxon>
        <taxon>Pseudomonadota</taxon>
        <taxon>Alphaproteobacteria</taxon>
        <taxon>Rhodobacterales</taxon>
        <taxon>Roseobacteraceae</taxon>
        <taxon>Jannaschia</taxon>
    </lineage>
</organism>
<protein>
    <submittedName>
        <fullName evidence="1">Uncharacterized protein</fullName>
    </submittedName>
</protein>
<dbReference type="RefSeq" id="WP_055664063.1">
    <property type="nucleotide sequence ID" value="NZ_CYPR01000176.1"/>
</dbReference>
<accession>A0A0M7BB29</accession>
<proteinExistence type="predicted"/>